<dbReference type="EMBL" id="BMKR01000001">
    <property type="protein sequence ID" value="GGF61103.1"/>
    <property type="molecule type" value="Genomic_DNA"/>
</dbReference>
<evidence type="ECO:0000259" key="5">
    <source>
        <dbReference type="PROSITE" id="PS50932"/>
    </source>
</evidence>
<dbReference type="Gene3D" id="1.10.260.40">
    <property type="entry name" value="lambda repressor-like DNA-binding domains"/>
    <property type="match status" value="1"/>
</dbReference>
<dbReference type="PROSITE" id="PS50943">
    <property type="entry name" value="HTH_CROC1"/>
    <property type="match status" value="1"/>
</dbReference>
<evidence type="ECO:0000313" key="7">
    <source>
        <dbReference type="EMBL" id="GGF61103.1"/>
    </source>
</evidence>
<keyword evidence="8" id="KW-1185">Reference proteome</keyword>
<dbReference type="RefSeq" id="WP_189021821.1">
    <property type="nucleotide sequence ID" value="NZ_BMKR01000001.1"/>
</dbReference>
<dbReference type="InterPro" id="IPR028082">
    <property type="entry name" value="Peripla_BP_I"/>
</dbReference>
<dbReference type="InterPro" id="IPR010982">
    <property type="entry name" value="Lambda_DNA-bd_dom_sf"/>
</dbReference>
<reference evidence="7" key="1">
    <citation type="journal article" date="2014" name="Int. J. Syst. Evol. Microbiol.">
        <title>Complete genome sequence of Corynebacterium casei LMG S-19264T (=DSM 44701T), isolated from a smear-ripened cheese.</title>
        <authorList>
            <consortium name="US DOE Joint Genome Institute (JGI-PGF)"/>
            <person name="Walter F."/>
            <person name="Albersmeier A."/>
            <person name="Kalinowski J."/>
            <person name="Ruckert C."/>
        </authorList>
    </citation>
    <scope>NUCLEOTIDE SEQUENCE</scope>
    <source>
        <strain evidence="7">CGMCC 1.16134</strain>
    </source>
</reference>
<reference evidence="7" key="2">
    <citation type="submission" date="2020-09" db="EMBL/GenBank/DDBJ databases">
        <authorList>
            <person name="Sun Q."/>
            <person name="Zhou Y."/>
        </authorList>
    </citation>
    <scope>NUCLEOTIDE SEQUENCE</scope>
    <source>
        <strain evidence="7">CGMCC 1.16134</strain>
    </source>
</reference>
<keyword evidence="3" id="KW-0238">DNA-binding</keyword>
<dbReference type="GO" id="GO:0003700">
    <property type="term" value="F:DNA-binding transcription factor activity"/>
    <property type="evidence" value="ECO:0007669"/>
    <property type="project" value="TreeGrafter"/>
</dbReference>
<evidence type="ECO:0000259" key="6">
    <source>
        <dbReference type="PROSITE" id="PS50943"/>
    </source>
</evidence>
<dbReference type="PROSITE" id="PS00356">
    <property type="entry name" value="HTH_LACI_1"/>
    <property type="match status" value="1"/>
</dbReference>
<dbReference type="InterPro" id="IPR001761">
    <property type="entry name" value="Peripla_BP/Lac1_sug-bd_dom"/>
</dbReference>
<name>A0A917BZS3_9BACL</name>
<evidence type="ECO:0000256" key="3">
    <source>
        <dbReference type="ARBA" id="ARBA00023125"/>
    </source>
</evidence>
<dbReference type="PANTHER" id="PTHR30146:SF95">
    <property type="entry name" value="RIBOSE OPERON REPRESSOR"/>
    <property type="match status" value="1"/>
</dbReference>
<dbReference type="CDD" id="cd01392">
    <property type="entry name" value="HTH_LacI"/>
    <property type="match status" value="1"/>
</dbReference>
<dbReference type="SUPFAM" id="SSF53822">
    <property type="entry name" value="Periplasmic binding protein-like I"/>
    <property type="match status" value="1"/>
</dbReference>
<evidence type="ECO:0000256" key="1">
    <source>
        <dbReference type="ARBA" id="ARBA00022491"/>
    </source>
</evidence>
<sequence length="331" mass="37700">MASIKDVAKEAGVSVATVSRVMNNRGYISKETRRKVEKAMEAIDYHPNQIARALQRSQSYFIGIIVPDSNHPFFSDLIKYVEMRANEKNYKLLICNSLEDPEKEANYISMLRQNQVDGIIMCSHTMNIESYKKVTFPIVSFDRFISPNIPCVGSDNFRGGELATEHLIQSGCKRLLHISGPLDLDILSNRRRDAFVITCMKYGVAYDIIEGAHNKLTFDYFWSFITEKLSPEELHKYDGIFCSNDIVAYALYIYAQQQGLQVPEQLKIIGYDNHSFTRMLQNPKLTTIMQPSDRIGSMLTNTLIQMIEAEEDDPHVNNTTVDVTLIKGDTT</sequence>
<dbReference type="AlphaFoldDB" id="A0A917BZS3"/>
<keyword evidence="1" id="KW-0678">Repressor</keyword>
<feature type="domain" description="HTH cro/C1-type" evidence="6">
    <location>
        <begin position="3"/>
        <end position="46"/>
    </location>
</feature>
<proteinExistence type="predicted"/>
<dbReference type="SUPFAM" id="SSF47413">
    <property type="entry name" value="lambda repressor-like DNA-binding domains"/>
    <property type="match status" value="1"/>
</dbReference>
<organism evidence="7 8">
    <name type="scientific">Paenibacillus albidus</name>
    <dbReference type="NCBI Taxonomy" id="2041023"/>
    <lineage>
        <taxon>Bacteria</taxon>
        <taxon>Bacillati</taxon>
        <taxon>Bacillota</taxon>
        <taxon>Bacilli</taxon>
        <taxon>Bacillales</taxon>
        <taxon>Paenibacillaceae</taxon>
        <taxon>Paenibacillus</taxon>
    </lineage>
</organism>
<dbReference type="InterPro" id="IPR001387">
    <property type="entry name" value="Cro/C1-type_HTH"/>
</dbReference>
<comment type="caution">
    <text evidence="7">The sequence shown here is derived from an EMBL/GenBank/DDBJ whole genome shotgun (WGS) entry which is preliminary data.</text>
</comment>
<dbReference type="Proteomes" id="UP000637643">
    <property type="component" value="Unassembled WGS sequence"/>
</dbReference>
<protein>
    <submittedName>
        <fullName evidence="7">LacI family transcriptional regulator</fullName>
    </submittedName>
</protein>
<dbReference type="Pfam" id="PF00532">
    <property type="entry name" value="Peripla_BP_1"/>
    <property type="match status" value="1"/>
</dbReference>
<dbReference type="Pfam" id="PF00356">
    <property type="entry name" value="LacI"/>
    <property type="match status" value="1"/>
</dbReference>
<evidence type="ECO:0000313" key="8">
    <source>
        <dbReference type="Proteomes" id="UP000637643"/>
    </source>
</evidence>
<dbReference type="InterPro" id="IPR000843">
    <property type="entry name" value="HTH_LacI"/>
</dbReference>
<dbReference type="CDD" id="cd06291">
    <property type="entry name" value="PBP1_Qymf-like"/>
    <property type="match status" value="1"/>
</dbReference>
<dbReference type="PANTHER" id="PTHR30146">
    <property type="entry name" value="LACI-RELATED TRANSCRIPTIONAL REPRESSOR"/>
    <property type="match status" value="1"/>
</dbReference>
<dbReference type="PROSITE" id="PS50932">
    <property type="entry name" value="HTH_LACI_2"/>
    <property type="match status" value="1"/>
</dbReference>
<dbReference type="SMART" id="SM00354">
    <property type="entry name" value="HTH_LACI"/>
    <property type="match status" value="1"/>
</dbReference>
<dbReference type="GO" id="GO:0000976">
    <property type="term" value="F:transcription cis-regulatory region binding"/>
    <property type="evidence" value="ECO:0007669"/>
    <property type="project" value="TreeGrafter"/>
</dbReference>
<gene>
    <name evidence="7" type="ORF">GCM10010912_02880</name>
</gene>
<keyword evidence="2" id="KW-0805">Transcription regulation</keyword>
<evidence type="ECO:0000256" key="2">
    <source>
        <dbReference type="ARBA" id="ARBA00023015"/>
    </source>
</evidence>
<keyword evidence="4" id="KW-0804">Transcription</keyword>
<evidence type="ECO:0000256" key="4">
    <source>
        <dbReference type="ARBA" id="ARBA00023163"/>
    </source>
</evidence>
<dbReference type="Gene3D" id="3.40.50.2300">
    <property type="match status" value="2"/>
</dbReference>
<accession>A0A917BZS3</accession>
<dbReference type="PRINTS" id="PR00036">
    <property type="entry name" value="HTHLACI"/>
</dbReference>
<feature type="domain" description="HTH lacI-type" evidence="5">
    <location>
        <begin position="2"/>
        <end position="56"/>
    </location>
</feature>